<evidence type="ECO:0000313" key="2">
    <source>
        <dbReference type="EMBL" id="OGD79737.1"/>
    </source>
</evidence>
<name>A0A1F5FJD6_9BACT</name>
<sequence length="354" mass="39991">MRVPMVSVVIPVGGNRSNHLDKMDRCIESIMMQGYPNLEIILVIDPDNFAVLDHEFVYPVRLIAFERDSRAVGRDTIARAVAGWDVAHGEILGLTGVSLVWREDLLDRAMGMLLERGVAAVDGVTRRLPDGDRRFMAMFQDEAFITEFPLYKKDFRLCGETFAMDSRLPTLTSFLMTRKLYGRIRDKLPKYADDGWEDFDVARAIVDAGEAINCSNLLVAYRNHLPSLRLSKQFLSGMSCATFYQRYPDNSYAQRRLSTALKVSVMMMVMLLVGVGITAVAVSTDSVLMLFLVIIAGCVALGLLNSVKAKHWYGMFFPPLMFMQIAAWMAGFFYAGLNQGEFDSDFVRWLHSRR</sequence>
<dbReference type="SUPFAM" id="SSF53448">
    <property type="entry name" value="Nucleotide-diphospho-sugar transferases"/>
    <property type="match status" value="1"/>
</dbReference>
<evidence type="ECO:0000313" key="3">
    <source>
        <dbReference type="Proteomes" id="UP000176682"/>
    </source>
</evidence>
<accession>A0A1F5FJD6</accession>
<evidence type="ECO:0000256" key="1">
    <source>
        <dbReference type="SAM" id="Phobius"/>
    </source>
</evidence>
<feature type="transmembrane region" description="Helical" evidence="1">
    <location>
        <begin position="260"/>
        <end position="281"/>
    </location>
</feature>
<dbReference type="EMBL" id="MFAM01000012">
    <property type="protein sequence ID" value="OGD79737.1"/>
    <property type="molecule type" value="Genomic_DNA"/>
</dbReference>
<keyword evidence="1" id="KW-1133">Transmembrane helix</keyword>
<dbReference type="AlphaFoldDB" id="A0A1F5FJD6"/>
<evidence type="ECO:0008006" key="4">
    <source>
        <dbReference type="Google" id="ProtNLM"/>
    </source>
</evidence>
<dbReference type="Proteomes" id="UP000176682">
    <property type="component" value="Unassembled WGS sequence"/>
</dbReference>
<proteinExistence type="predicted"/>
<feature type="transmembrane region" description="Helical" evidence="1">
    <location>
        <begin position="316"/>
        <end position="337"/>
    </location>
</feature>
<keyword evidence="1" id="KW-0472">Membrane</keyword>
<reference evidence="2 3" key="1">
    <citation type="journal article" date="2016" name="Nat. Commun.">
        <title>Thousands of microbial genomes shed light on interconnected biogeochemical processes in an aquifer system.</title>
        <authorList>
            <person name="Anantharaman K."/>
            <person name="Brown C.T."/>
            <person name="Hug L.A."/>
            <person name="Sharon I."/>
            <person name="Castelle C.J."/>
            <person name="Probst A.J."/>
            <person name="Thomas B.C."/>
            <person name="Singh A."/>
            <person name="Wilkins M.J."/>
            <person name="Karaoz U."/>
            <person name="Brodie E.L."/>
            <person name="Williams K.H."/>
            <person name="Hubbard S.S."/>
            <person name="Banfield J.F."/>
        </authorList>
    </citation>
    <scope>NUCLEOTIDE SEQUENCE [LARGE SCALE GENOMIC DNA]</scope>
</reference>
<comment type="caution">
    <text evidence="2">The sequence shown here is derived from an EMBL/GenBank/DDBJ whole genome shotgun (WGS) entry which is preliminary data.</text>
</comment>
<dbReference type="InterPro" id="IPR029044">
    <property type="entry name" value="Nucleotide-diphossugar_trans"/>
</dbReference>
<feature type="transmembrane region" description="Helical" evidence="1">
    <location>
        <begin position="287"/>
        <end position="304"/>
    </location>
</feature>
<organism evidence="2 3">
    <name type="scientific">Candidatus Collierbacteria bacterium RIFOXYB1_FULL_49_13</name>
    <dbReference type="NCBI Taxonomy" id="1817728"/>
    <lineage>
        <taxon>Bacteria</taxon>
        <taxon>Candidatus Collieribacteriota</taxon>
    </lineage>
</organism>
<gene>
    <name evidence="2" type="ORF">A2368_03930</name>
</gene>
<protein>
    <recommendedName>
        <fullName evidence="4">Glycosyltransferase 2-like domain-containing protein</fullName>
    </recommendedName>
</protein>
<keyword evidence="1" id="KW-0812">Transmembrane</keyword>
<dbReference type="Gene3D" id="3.90.550.10">
    <property type="entry name" value="Spore Coat Polysaccharide Biosynthesis Protein SpsA, Chain A"/>
    <property type="match status" value="1"/>
</dbReference>